<feature type="domain" description="HTH iclR-type" evidence="7">
    <location>
        <begin position="46"/>
        <end position="106"/>
    </location>
</feature>
<proteinExistence type="predicted"/>
<dbReference type="SUPFAM" id="SSF46785">
    <property type="entry name" value="Winged helix' DNA-binding domain"/>
    <property type="match status" value="1"/>
</dbReference>
<dbReference type="InterPro" id="IPR029016">
    <property type="entry name" value="GAF-like_dom_sf"/>
</dbReference>
<evidence type="ECO:0000256" key="2">
    <source>
        <dbReference type="ARBA" id="ARBA00023015"/>
    </source>
</evidence>
<gene>
    <name evidence="9" type="ORF">HLA99_12170</name>
</gene>
<dbReference type="GO" id="GO:0003677">
    <property type="term" value="F:DNA binding"/>
    <property type="evidence" value="ECO:0007669"/>
    <property type="project" value="UniProtKB-KW"/>
</dbReference>
<dbReference type="PROSITE" id="PS51078">
    <property type="entry name" value="ICLR_ED"/>
    <property type="match status" value="1"/>
</dbReference>
<keyword evidence="10" id="KW-1185">Reference proteome</keyword>
<dbReference type="FunFam" id="1.10.10.10:FF:000056">
    <property type="entry name" value="IclR family transcriptional regulator"/>
    <property type="match status" value="1"/>
</dbReference>
<comment type="caution">
    <text evidence="9">The sequence shown here is derived from an EMBL/GenBank/DDBJ whole genome shotgun (WGS) entry which is preliminary data.</text>
</comment>
<evidence type="ECO:0000256" key="4">
    <source>
        <dbReference type="ARBA" id="ARBA00023163"/>
    </source>
</evidence>
<dbReference type="GO" id="GO:0045893">
    <property type="term" value="P:positive regulation of DNA-templated transcription"/>
    <property type="evidence" value="ECO:0007669"/>
    <property type="project" value="InterPro"/>
</dbReference>
<dbReference type="PROSITE" id="PS51077">
    <property type="entry name" value="HTH_ICLR"/>
    <property type="match status" value="1"/>
</dbReference>
<keyword evidence="1" id="KW-0319">Glycerol metabolism</keyword>
<organism evidence="9 10">
    <name type="scientific">Microbacterium ulmi</name>
    <dbReference type="NCBI Taxonomy" id="179095"/>
    <lineage>
        <taxon>Bacteria</taxon>
        <taxon>Bacillati</taxon>
        <taxon>Actinomycetota</taxon>
        <taxon>Actinomycetes</taxon>
        <taxon>Micrococcales</taxon>
        <taxon>Microbacteriaceae</taxon>
        <taxon>Microbacterium</taxon>
    </lineage>
</organism>
<dbReference type="GO" id="GO:0046278">
    <property type="term" value="P:3,4-dihydroxybenzoate metabolic process"/>
    <property type="evidence" value="ECO:0007669"/>
    <property type="project" value="InterPro"/>
</dbReference>
<dbReference type="GO" id="GO:0045892">
    <property type="term" value="P:negative regulation of DNA-templated transcription"/>
    <property type="evidence" value="ECO:0007669"/>
    <property type="project" value="TreeGrafter"/>
</dbReference>
<accession>A0A7Y2Q239</accession>
<dbReference type="GO" id="GO:0003700">
    <property type="term" value="F:DNA-binding transcription factor activity"/>
    <property type="evidence" value="ECO:0007669"/>
    <property type="project" value="TreeGrafter"/>
</dbReference>
<dbReference type="Pfam" id="PF01614">
    <property type="entry name" value="IclR_C"/>
    <property type="match status" value="1"/>
</dbReference>
<dbReference type="EMBL" id="JABEMB010000018">
    <property type="protein sequence ID" value="NNH04600.1"/>
    <property type="molecule type" value="Genomic_DNA"/>
</dbReference>
<protein>
    <recommendedName>
        <fullName evidence="6">Glycerol operon regulatory protein</fullName>
    </recommendedName>
</protein>
<evidence type="ECO:0000313" key="9">
    <source>
        <dbReference type="EMBL" id="NNH04600.1"/>
    </source>
</evidence>
<dbReference type="InterPro" id="IPR050707">
    <property type="entry name" value="HTH_MetabolicPath_Reg"/>
</dbReference>
<dbReference type="InterPro" id="IPR012794">
    <property type="entry name" value="PcaR_PcaU"/>
</dbReference>
<feature type="domain" description="IclR-ED" evidence="8">
    <location>
        <begin position="107"/>
        <end position="291"/>
    </location>
</feature>
<dbReference type="Gene3D" id="1.10.10.10">
    <property type="entry name" value="Winged helix-like DNA-binding domain superfamily/Winged helix DNA-binding domain"/>
    <property type="match status" value="1"/>
</dbReference>
<evidence type="ECO:0000259" key="7">
    <source>
        <dbReference type="PROSITE" id="PS51077"/>
    </source>
</evidence>
<dbReference type="PANTHER" id="PTHR30136">
    <property type="entry name" value="HELIX-TURN-HELIX TRANSCRIPTIONAL REGULATOR, ICLR FAMILY"/>
    <property type="match status" value="1"/>
</dbReference>
<evidence type="ECO:0000313" key="10">
    <source>
        <dbReference type="Proteomes" id="UP000543598"/>
    </source>
</evidence>
<keyword evidence="4" id="KW-0804">Transcription</keyword>
<evidence type="ECO:0000256" key="5">
    <source>
        <dbReference type="ARBA" id="ARBA00058938"/>
    </source>
</evidence>
<evidence type="ECO:0000259" key="8">
    <source>
        <dbReference type="PROSITE" id="PS51078"/>
    </source>
</evidence>
<dbReference type="AlphaFoldDB" id="A0A7Y2Q239"/>
<dbReference type="InterPro" id="IPR005471">
    <property type="entry name" value="Tscrpt_reg_IclR_N"/>
</dbReference>
<dbReference type="SMART" id="SM00346">
    <property type="entry name" value="HTH_ICLR"/>
    <property type="match status" value="1"/>
</dbReference>
<dbReference type="Gene3D" id="3.30.450.40">
    <property type="match status" value="1"/>
</dbReference>
<sequence length="297" mass="31659">MTPVRHANTCSYSTILAVGDRSRASGAGREGIVADAAQDARGGEFVQSLDRGLAVIRSFDADRPSLTLSDVSRATGLSRASARRFLHTLVELGYVGTDGREFHLRPRLLELGYAYLSGLGLPAVAQPHLQRLSDETGESSSVAILDGGEIVYVARVAVRRIMSAAIGVGTRLPAFATSMGRAMLACGPDARRDEFLRTASLSPLTPYTITDRAALRAEFERIGAQGWSLVDQELEEGLRSVAAPVHDSTGAVVAAVNVAAPARRDRVGEEGSDFVAPLLLAVEGIERDLRHTRIRVG</sequence>
<dbReference type="NCBIfam" id="TIGR02431">
    <property type="entry name" value="pcaR_pcaU"/>
    <property type="match status" value="1"/>
</dbReference>
<reference evidence="9 10" key="1">
    <citation type="submission" date="2020-05" db="EMBL/GenBank/DDBJ databases">
        <title>MicrobeNet Type strains.</title>
        <authorList>
            <person name="Nicholson A.C."/>
        </authorList>
    </citation>
    <scope>NUCLEOTIDE SEQUENCE [LARGE SCALE GENOMIC DNA]</scope>
    <source>
        <strain evidence="9 10">JCM 14282</strain>
    </source>
</reference>
<dbReference type="InterPro" id="IPR036388">
    <property type="entry name" value="WH-like_DNA-bd_sf"/>
</dbReference>
<dbReference type="SUPFAM" id="SSF55781">
    <property type="entry name" value="GAF domain-like"/>
    <property type="match status" value="1"/>
</dbReference>
<dbReference type="PANTHER" id="PTHR30136:SF34">
    <property type="entry name" value="TRANSCRIPTIONAL REGULATOR"/>
    <property type="match status" value="1"/>
</dbReference>
<comment type="function">
    <text evidence="5">May be an activator protein for the gylABX operon.</text>
</comment>
<dbReference type="Proteomes" id="UP000543598">
    <property type="component" value="Unassembled WGS sequence"/>
</dbReference>
<dbReference type="InterPro" id="IPR014757">
    <property type="entry name" value="Tscrpt_reg_IclR_C"/>
</dbReference>
<evidence type="ECO:0000256" key="3">
    <source>
        <dbReference type="ARBA" id="ARBA00023125"/>
    </source>
</evidence>
<evidence type="ECO:0000256" key="6">
    <source>
        <dbReference type="ARBA" id="ARBA00070406"/>
    </source>
</evidence>
<dbReference type="GO" id="GO:0006071">
    <property type="term" value="P:glycerol metabolic process"/>
    <property type="evidence" value="ECO:0007669"/>
    <property type="project" value="UniProtKB-KW"/>
</dbReference>
<keyword evidence="3" id="KW-0238">DNA-binding</keyword>
<evidence type="ECO:0000256" key="1">
    <source>
        <dbReference type="ARBA" id="ARBA00022798"/>
    </source>
</evidence>
<dbReference type="Pfam" id="PF09339">
    <property type="entry name" value="HTH_IclR"/>
    <property type="match status" value="1"/>
</dbReference>
<keyword evidence="2" id="KW-0805">Transcription regulation</keyword>
<name>A0A7Y2Q239_9MICO</name>
<dbReference type="InterPro" id="IPR036390">
    <property type="entry name" value="WH_DNA-bd_sf"/>
</dbReference>